<sequence length="96" mass="11088">MYKKGGDQLFAAIHKLIVLIWQNEWVPEEWLNGIICALHKKGDQLESKTYRGITLFASAYKIFGNVLFERLKHFKKDIVGQYQCGFTVGKSTTHQI</sequence>
<proteinExistence type="predicted"/>
<dbReference type="PANTHER" id="PTHR31635:SF196">
    <property type="entry name" value="REVERSE TRANSCRIPTASE DOMAIN-CONTAINING PROTEIN-RELATED"/>
    <property type="match status" value="1"/>
</dbReference>
<reference evidence="1" key="1">
    <citation type="submission" date="2022-01" db="EMBL/GenBank/DDBJ databases">
        <authorList>
            <person name="King R."/>
        </authorList>
    </citation>
    <scope>NUCLEOTIDE SEQUENCE</scope>
</reference>
<dbReference type="PANTHER" id="PTHR31635">
    <property type="entry name" value="REVERSE TRANSCRIPTASE DOMAIN-CONTAINING PROTEIN-RELATED"/>
    <property type="match status" value="1"/>
</dbReference>
<dbReference type="EMBL" id="OU898276">
    <property type="protein sequence ID" value="CAG9827565.1"/>
    <property type="molecule type" value="Genomic_DNA"/>
</dbReference>
<dbReference type="Proteomes" id="UP001153709">
    <property type="component" value="Chromosome 1"/>
</dbReference>
<name>A0A9N9SLZ2_DIABA</name>
<gene>
    <name evidence="1" type="ORF">DIABBA_LOCUS1554</name>
</gene>
<dbReference type="AlphaFoldDB" id="A0A9N9SLZ2"/>
<dbReference type="OrthoDB" id="6768347at2759"/>
<accession>A0A9N9SLZ2</accession>
<evidence type="ECO:0008006" key="3">
    <source>
        <dbReference type="Google" id="ProtNLM"/>
    </source>
</evidence>
<keyword evidence="2" id="KW-1185">Reference proteome</keyword>
<evidence type="ECO:0000313" key="1">
    <source>
        <dbReference type="EMBL" id="CAG9827565.1"/>
    </source>
</evidence>
<protein>
    <recommendedName>
        <fullName evidence="3">Reverse transcriptase domain-containing protein</fullName>
    </recommendedName>
</protein>
<organism evidence="1 2">
    <name type="scientific">Diabrotica balteata</name>
    <name type="common">Banded cucumber beetle</name>
    <dbReference type="NCBI Taxonomy" id="107213"/>
    <lineage>
        <taxon>Eukaryota</taxon>
        <taxon>Metazoa</taxon>
        <taxon>Ecdysozoa</taxon>
        <taxon>Arthropoda</taxon>
        <taxon>Hexapoda</taxon>
        <taxon>Insecta</taxon>
        <taxon>Pterygota</taxon>
        <taxon>Neoptera</taxon>
        <taxon>Endopterygota</taxon>
        <taxon>Coleoptera</taxon>
        <taxon>Polyphaga</taxon>
        <taxon>Cucujiformia</taxon>
        <taxon>Chrysomeloidea</taxon>
        <taxon>Chrysomelidae</taxon>
        <taxon>Galerucinae</taxon>
        <taxon>Diabroticina</taxon>
        <taxon>Diabroticites</taxon>
        <taxon>Diabrotica</taxon>
    </lineage>
</organism>
<evidence type="ECO:0000313" key="2">
    <source>
        <dbReference type="Proteomes" id="UP001153709"/>
    </source>
</evidence>